<sequence>MLLTKRKREDEKQENDLPPKINTSIILPIRQTASIFKQSVTIIRNQDSKGRTDITFSHGPQENQNNCRFAVRGMKLRLRSIATALQ</sequence>
<evidence type="ECO:0000259" key="1">
    <source>
        <dbReference type="Pfam" id="PF16564"/>
    </source>
</evidence>
<protein>
    <recommendedName>
        <fullName evidence="1">Methyl-CpG-binding domain-containing protein</fullName>
    </recommendedName>
</protein>
<accession>A0AAV4XRI7</accession>
<dbReference type="AlphaFoldDB" id="A0AAV4XRI7"/>
<dbReference type="Pfam" id="PF16564">
    <property type="entry name" value="MBDa"/>
    <property type="match status" value="1"/>
</dbReference>
<proteinExistence type="predicted"/>
<reference evidence="2 3" key="1">
    <citation type="submission" date="2021-06" db="EMBL/GenBank/DDBJ databases">
        <title>Caerostris extrusa draft genome.</title>
        <authorList>
            <person name="Kono N."/>
            <person name="Arakawa K."/>
        </authorList>
    </citation>
    <scope>NUCLEOTIDE SEQUENCE [LARGE SCALE GENOMIC DNA]</scope>
</reference>
<feature type="domain" description="Methyl-CpG-binding" evidence="1">
    <location>
        <begin position="7"/>
        <end position="54"/>
    </location>
</feature>
<dbReference type="InterPro" id="IPR032343">
    <property type="entry name" value="MBD2/MBD3_p55-bd"/>
</dbReference>
<evidence type="ECO:0000313" key="3">
    <source>
        <dbReference type="Proteomes" id="UP001054945"/>
    </source>
</evidence>
<evidence type="ECO:0000313" key="2">
    <source>
        <dbReference type="EMBL" id="GIY96333.1"/>
    </source>
</evidence>
<dbReference type="Proteomes" id="UP001054945">
    <property type="component" value="Unassembled WGS sequence"/>
</dbReference>
<name>A0AAV4XRI7_CAEEX</name>
<organism evidence="2 3">
    <name type="scientific">Caerostris extrusa</name>
    <name type="common">Bark spider</name>
    <name type="synonym">Caerostris bankana</name>
    <dbReference type="NCBI Taxonomy" id="172846"/>
    <lineage>
        <taxon>Eukaryota</taxon>
        <taxon>Metazoa</taxon>
        <taxon>Ecdysozoa</taxon>
        <taxon>Arthropoda</taxon>
        <taxon>Chelicerata</taxon>
        <taxon>Arachnida</taxon>
        <taxon>Araneae</taxon>
        <taxon>Araneomorphae</taxon>
        <taxon>Entelegynae</taxon>
        <taxon>Araneoidea</taxon>
        <taxon>Araneidae</taxon>
        <taxon>Caerostris</taxon>
    </lineage>
</organism>
<keyword evidence="3" id="KW-1185">Reference proteome</keyword>
<gene>
    <name evidence="2" type="ORF">CEXT_63191</name>
</gene>
<comment type="caution">
    <text evidence="2">The sequence shown here is derived from an EMBL/GenBank/DDBJ whole genome shotgun (WGS) entry which is preliminary data.</text>
</comment>
<dbReference type="EMBL" id="BPLR01018034">
    <property type="protein sequence ID" value="GIY96333.1"/>
    <property type="molecule type" value="Genomic_DNA"/>
</dbReference>